<dbReference type="EMBL" id="AGWQ01000003">
    <property type="protein sequence ID" value="EJZ87639.1"/>
    <property type="molecule type" value="Genomic_DNA"/>
</dbReference>
<dbReference type="eggNOG" id="ENOG5030WHD">
    <property type="taxonomic scope" value="Bacteria"/>
</dbReference>
<evidence type="ECO:0008006" key="3">
    <source>
        <dbReference type="Google" id="ProtNLM"/>
    </source>
</evidence>
<dbReference type="InterPro" id="IPR033788">
    <property type="entry name" value="VbhA-like"/>
</dbReference>
<organism evidence="1 2">
    <name type="scientific">Schaalia turicensis ACS-279-V-Col4</name>
    <dbReference type="NCBI Taxonomy" id="883077"/>
    <lineage>
        <taxon>Bacteria</taxon>
        <taxon>Bacillati</taxon>
        <taxon>Actinomycetota</taxon>
        <taxon>Actinomycetes</taxon>
        <taxon>Actinomycetales</taxon>
        <taxon>Actinomycetaceae</taxon>
        <taxon>Schaalia</taxon>
    </lineage>
</organism>
<dbReference type="HOGENOM" id="CLU_2802768_0_0_11"/>
<protein>
    <recommendedName>
        <fullName evidence="3">Antitoxin VbhA domain-containing protein</fullName>
    </recommendedName>
</protein>
<dbReference type="STRING" id="883077.HMPREF9241_00267"/>
<sequence>MSVSTQPPLVSQAAVREAISFADTALALAGHAVTDPYIRDLLEQCLSGQISDAEYLAQAIQHIRRTQ</sequence>
<gene>
    <name evidence="1" type="ORF">HMPREF9241_00267</name>
</gene>
<accession>K0Z673</accession>
<comment type="caution">
    <text evidence="1">The sequence shown here is derived from an EMBL/GenBank/DDBJ whole genome shotgun (WGS) entry which is preliminary data.</text>
</comment>
<dbReference type="Proteomes" id="UP000003994">
    <property type="component" value="Unassembled WGS sequence"/>
</dbReference>
<proteinExistence type="predicted"/>
<reference evidence="1 2" key="1">
    <citation type="submission" date="2012-07" db="EMBL/GenBank/DDBJ databases">
        <title>The Genome Sequence of Actinomyces turicensis ACS-279-V-COL4.</title>
        <authorList>
            <consortium name="The Broad Institute Genome Sequencing Platform"/>
            <person name="Earl A."/>
            <person name="Ward D."/>
            <person name="Feldgarden M."/>
            <person name="Gevers D."/>
            <person name="Saerens B."/>
            <person name="Vaneechoutte M."/>
            <person name="Walker B."/>
            <person name="Young S.K."/>
            <person name="Zeng Q."/>
            <person name="Gargeya S."/>
            <person name="Fitzgerald M."/>
            <person name="Haas B."/>
            <person name="Abouelleil A."/>
            <person name="Alvarado L."/>
            <person name="Arachchi H.M."/>
            <person name="Berlin A."/>
            <person name="Chapman S.B."/>
            <person name="Goldberg J."/>
            <person name="Griggs A."/>
            <person name="Gujja S."/>
            <person name="Hansen M."/>
            <person name="Howarth C."/>
            <person name="Imamovic A."/>
            <person name="Larimer J."/>
            <person name="McCowen C."/>
            <person name="Montmayeur A."/>
            <person name="Murphy C."/>
            <person name="Neiman D."/>
            <person name="Pearson M."/>
            <person name="Priest M."/>
            <person name="Roberts A."/>
            <person name="Saif S."/>
            <person name="Shea T."/>
            <person name="Sisk P."/>
            <person name="Sykes S."/>
            <person name="Wortman J."/>
            <person name="Nusbaum C."/>
            <person name="Birren B."/>
        </authorList>
    </citation>
    <scope>NUCLEOTIDE SEQUENCE [LARGE SCALE GENOMIC DNA]</scope>
    <source>
        <strain evidence="1 2">ACS-279-V-Col4</strain>
    </source>
</reference>
<evidence type="ECO:0000313" key="1">
    <source>
        <dbReference type="EMBL" id="EJZ87639.1"/>
    </source>
</evidence>
<dbReference type="AlphaFoldDB" id="K0Z673"/>
<evidence type="ECO:0000313" key="2">
    <source>
        <dbReference type="Proteomes" id="UP000003994"/>
    </source>
</evidence>
<name>K0Z673_9ACTO</name>
<keyword evidence="2" id="KW-1185">Reference proteome</keyword>
<dbReference type="CDD" id="cd11586">
    <property type="entry name" value="VbhA_like"/>
    <property type="match status" value="1"/>
</dbReference>